<dbReference type="Proteomes" id="UP000003093">
    <property type="component" value="Unassembled WGS sequence"/>
</dbReference>
<organism evidence="2 3">
    <name type="scientific">Staphylococcus aureus subsp. aureus DR10</name>
    <dbReference type="NCBI Taxonomy" id="1155079"/>
    <lineage>
        <taxon>Bacteria</taxon>
        <taxon>Bacillati</taxon>
        <taxon>Bacillota</taxon>
        <taxon>Bacilli</taxon>
        <taxon>Bacillales</taxon>
        <taxon>Staphylococcaceae</taxon>
        <taxon>Staphylococcus</taxon>
    </lineage>
</organism>
<evidence type="ECO:0000313" key="3">
    <source>
        <dbReference type="Proteomes" id="UP000003093"/>
    </source>
</evidence>
<reference evidence="2 3" key="1">
    <citation type="journal article" date="2012" name="MBio">
        <title>Identification of a highly transmissible animal-independent Staphylococcus aureus ST398 clone with distinct genomic and cell adhesion properties.</title>
        <authorList>
            <person name="Uhlemann A.C."/>
            <person name="Porcella S.F."/>
            <person name="Trivedi S."/>
            <person name="Sullivan S.B."/>
            <person name="Hafer C."/>
            <person name="Kennedy A.D."/>
            <person name="Barbian K.D."/>
            <person name="McCarthy A.J."/>
            <person name="Street C."/>
            <person name="Hirschberg D.L."/>
            <person name="Lipkin W.I."/>
            <person name="Lindsay J.A."/>
            <person name="DeLeo F.R."/>
            <person name="Lowy F.D."/>
        </authorList>
    </citation>
    <scope>NUCLEOTIDE SEQUENCE [LARGE SCALE GENOMIC DNA]</scope>
    <source>
        <strain evidence="2 3">DR10</strain>
    </source>
</reference>
<dbReference type="EMBL" id="AIDT01000014">
    <property type="protein sequence ID" value="EIA13590.1"/>
    <property type="molecule type" value="Genomic_DNA"/>
</dbReference>
<feature type="transmembrane region" description="Helical" evidence="1">
    <location>
        <begin position="51"/>
        <end position="72"/>
    </location>
</feature>
<comment type="caution">
    <text evidence="2">The sequence shown here is derived from an EMBL/GenBank/DDBJ whole genome shotgun (WGS) entry which is preliminary data.</text>
</comment>
<dbReference type="InterPro" id="IPR021683">
    <property type="entry name" value="DUF3267"/>
</dbReference>
<sequence length="181" mass="20942">MGGLAMHKIDLTTNNFQMRRFIILQLVIALFVILFTYKWALGVTAVVDQNIIINLVYGFAGFIILLILHELIHRALFLLFKKDSKPMFNIKKDRILFQTADACFNKWQFSIIMLSPLILLSTGLLILIKVFGYSSLIFMFSMHTAYCFIDILLVALTISSSFKYVQQDEDSIYLYHQKPTQ</sequence>
<feature type="transmembrane region" description="Helical" evidence="1">
    <location>
        <begin position="111"/>
        <end position="131"/>
    </location>
</feature>
<proteinExistence type="predicted"/>
<gene>
    <name evidence="2" type="ORF">ST398NM02_1989</name>
</gene>
<keyword evidence="1" id="KW-1133">Transmembrane helix</keyword>
<feature type="transmembrane region" description="Helical" evidence="1">
    <location>
        <begin position="137"/>
        <end position="158"/>
    </location>
</feature>
<feature type="transmembrane region" description="Helical" evidence="1">
    <location>
        <begin position="21"/>
        <end position="39"/>
    </location>
</feature>
<dbReference type="Pfam" id="PF11667">
    <property type="entry name" value="DUF3267"/>
    <property type="match status" value="1"/>
</dbReference>
<evidence type="ECO:0000256" key="1">
    <source>
        <dbReference type="SAM" id="Phobius"/>
    </source>
</evidence>
<keyword evidence="1" id="KW-0472">Membrane</keyword>
<evidence type="ECO:0000313" key="2">
    <source>
        <dbReference type="EMBL" id="EIA13590.1"/>
    </source>
</evidence>
<dbReference type="AlphaFoldDB" id="A0ABC9PZ37"/>
<keyword evidence="1" id="KW-0812">Transmembrane</keyword>
<accession>A0ABC9PZ37</accession>
<protein>
    <submittedName>
        <fullName evidence="2">Permease</fullName>
    </submittedName>
</protein>
<name>A0ABC9PZ37_STAA5</name>